<evidence type="ECO:0000313" key="2">
    <source>
        <dbReference type="EMBL" id="QHT29437.1"/>
    </source>
</evidence>
<sequence length="184" mass="20897">MPRKFSSLAAKYFDPDHVEKVAKSLLEQQTFRQKVMKNSKTTFAMRSRLRSLIDILSSAVTTYANLESFMDVVDLGYRFGYDRLNPMMVVFNALMFGFVLFNDWQFYLSTPLGMDMLYNLANDPARRQDFMNMIAHASILGVSPTDILAGIPQAGIVIMDDDSYLAMAANFGVKRAVYEVLSRL</sequence>
<organism evidence="2">
    <name type="scientific">viral metagenome</name>
    <dbReference type="NCBI Taxonomy" id="1070528"/>
    <lineage>
        <taxon>unclassified sequences</taxon>
        <taxon>metagenomes</taxon>
        <taxon>organismal metagenomes</taxon>
    </lineage>
</organism>
<keyword evidence="1" id="KW-0472">Membrane</keyword>
<keyword evidence="1" id="KW-0812">Transmembrane</keyword>
<feature type="transmembrane region" description="Helical" evidence="1">
    <location>
        <begin position="86"/>
        <end position="108"/>
    </location>
</feature>
<dbReference type="AlphaFoldDB" id="A0A6C0EK62"/>
<proteinExistence type="predicted"/>
<evidence type="ECO:0000256" key="1">
    <source>
        <dbReference type="SAM" id="Phobius"/>
    </source>
</evidence>
<reference evidence="2" key="1">
    <citation type="journal article" date="2020" name="Nature">
        <title>Giant virus diversity and host interactions through global metagenomics.</title>
        <authorList>
            <person name="Schulz F."/>
            <person name="Roux S."/>
            <person name="Paez-Espino D."/>
            <person name="Jungbluth S."/>
            <person name="Walsh D.A."/>
            <person name="Denef V.J."/>
            <person name="McMahon K.D."/>
            <person name="Konstantinidis K.T."/>
            <person name="Eloe-Fadrosh E.A."/>
            <person name="Kyrpides N.C."/>
            <person name="Woyke T."/>
        </authorList>
    </citation>
    <scope>NUCLEOTIDE SEQUENCE</scope>
    <source>
        <strain evidence="2">GVMAG-M-3300005589-24</strain>
    </source>
</reference>
<keyword evidence="1" id="KW-1133">Transmembrane helix</keyword>
<accession>A0A6C0EK62</accession>
<dbReference type="EMBL" id="MN738877">
    <property type="protein sequence ID" value="QHT29437.1"/>
    <property type="molecule type" value="Genomic_DNA"/>
</dbReference>
<protein>
    <submittedName>
        <fullName evidence="2">Uncharacterized protein</fullName>
    </submittedName>
</protein>
<name>A0A6C0EK62_9ZZZZ</name>